<dbReference type="InterPro" id="IPR013083">
    <property type="entry name" value="Znf_RING/FYVE/PHD"/>
</dbReference>
<dbReference type="GO" id="GO:0061630">
    <property type="term" value="F:ubiquitin protein ligase activity"/>
    <property type="evidence" value="ECO:0007669"/>
    <property type="project" value="TreeGrafter"/>
</dbReference>
<protein>
    <submittedName>
        <fullName evidence="7">RING-type domain-containing protein</fullName>
    </submittedName>
</protein>
<keyword evidence="6" id="KW-1185">Reference proteome</keyword>
<evidence type="ECO:0000256" key="1">
    <source>
        <dbReference type="ARBA" id="ARBA00022771"/>
    </source>
</evidence>
<dbReference type="InterPro" id="IPR001841">
    <property type="entry name" value="Znf_RING"/>
</dbReference>
<reference evidence="7" key="1">
    <citation type="submission" date="2022-11" db="UniProtKB">
        <authorList>
            <consortium name="WormBaseParasite"/>
        </authorList>
    </citation>
    <scope>IDENTIFICATION</scope>
</reference>
<name>A0A914HUL6_GLORO</name>
<dbReference type="PROSITE" id="PS50089">
    <property type="entry name" value="ZF_RING_2"/>
    <property type="match status" value="2"/>
</dbReference>
<dbReference type="WBParaSite" id="Gr19_v10_g4819.t1">
    <property type="protein sequence ID" value="Gr19_v10_g4819.t1"/>
    <property type="gene ID" value="Gr19_v10_g4819"/>
</dbReference>
<proteinExistence type="predicted"/>
<evidence type="ECO:0000313" key="6">
    <source>
        <dbReference type="Proteomes" id="UP000887572"/>
    </source>
</evidence>
<feature type="compositionally biased region" description="Low complexity" evidence="4">
    <location>
        <begin position="111"/>
        <end position="123"/>
    </location>
</feature>
<evidence type="ECO:0000256" key="4">
    <source>
        <dbReference type="SAM" id="MobiDB-lite"/>
    </source>
</evidence>
<dbReference type="PANTHER" id="PTHR22696:SF1">
    <property type="entry name" value="E3 UBIQUITIN-PROTEIN LIGASE RNF26"/>
    <property type="match status" value="1"/>
</dbReference>
<dbReference type="GO" id="GO:0006511">
    <property type="term" value="P:ubiquitin-dependent protein catabolic process"/>
    <property type="evidence" value="ECO:0007669"/>
    <property type="project" value="TreeGrafter"/>
</dbReference>
<dbReference type="GO" id="GO:0008270">
    <property type="term" value="F:zinc ion binding"/>
    <property type="evidence" value="ECO:0007669"/>
    <property type="project" value="UniProtKB-KW"/>
</dbReference>
<dbReference type="Proteomes" id="UP000887572">
    <property type="component" value="Unplaced"/>
</dbReference>
<dbReference type="Gene3D" id="3.30.40.10">
    <property type="entry name" value="Zinc/RING finger domain, C3HC4 (zinc finger)"/>
    <property type="match status" value="2"/>
</dbReference>
<evidence type="ECO:0000256" key="2">
    <source>
        <dbReference type="ARBA" id="ARBA00022833"/>
    </source>
</evidence>
<evidence type="ECO:0000313" key="7">
    <source>
        <dbReference type="WBParaSite" id="Gr19_v10_g4819.t1"/>
    </source>
</evidence>
<dbReference type="Pfam" id="PF13920">
    <property type="entry name" value="zf-C3HC4_3"/>
    <property type="match status" value="2"/>
</dbReference>
<dbReference type="SUPFAM" id="SSF57850">
    <property type="entry name" value="RING/U-box"/>
    <property type="match status" value="1"/>
</dbReference>
<evidence type="ECO:0000256" key="3">
    <source>
        <dbReference type="PROSITE-ProRule" id="PRU00175"/>
    </source>
</evidence>
<feature type="domain" description="RING-type" evidence="5">
    <location>
        <begin position="207"/>
        <end position="245"/>
    </location>
</feature>
<sequence length="256" mass="28880">MFFVYQSTFFALCRRCRSLDYELEIFCDFIQSNGKTQRFAIGGGIQKKSQKFANIPIYEIELLTGCDRDRIEINIYFSESDVPKKANLKTTRAFLLQSDAFNRAPTPSEASSSRRSSKVQSVQNAKSNDDSRCVICDDEQRQVAFIPCGHWCTCSECSTGVINLGMNCPICRCSISGTLPIQKTADINTEQKRLEAASLEKPNECFCVFCEGDQQREIAFIPCGHFFACRKCSEEKLGSECSVCRCLVKDTLQIYP</sequence>
<dbReference type="PANTHER" id="PTHR22696">
    <property type="entry name" value="E3 UBIQUITIN-PROTEIN LIGASE RNF26"/>
    <property type="match status" value="1"/>
</dbReference>
<keyword evidence="1 3" id="KW-0863">Zinc-finger</keyword>
<accession>A0A914HUL6</accession>
<keyword evidence="1 3" id="KW-0479">Metal-binding</keyword>
<keyword evidence="2" id="KW-0862">Zinc</keyword>
<feature type="domain" description="RING-type" evidence="5">
    <location>
        <begin position="133"/>
        <end position="172"/>
    </location>
</feature>
<dbReference type="AlphaFoldDB" id="A0A914HUL6"/>
<organism evidence="6 7">
    <name type="scientific">Globodera rostochiensis</name>
    <name type="common">Golden nematode worm</name>
    <name type="synonym">Heterodera rostochiensis</name>
    <dbReference type="NCBI Taxonomy" id="31243"/>
    <lineage>
        <taxon>Eukaryota</taxon>
        <taxon>Metazoa</taxon>
        <taxon>Ecdysozoa</taxon>
        <taxon>Nematoda</taxon>
        <taxon>Chromadorea</taxon>
        <taxon>Rhabditida</taxon>
        <taxon>Tylenchina</taxon>
        <taxon>Tylenchomorpha</taxon>
        <taxon>Tylenchoidea</taxon>
        <taxon>Heteroderidae</taxon>
        <taxon>Heteroderinae</taxon>
        <taxon>Globodera</taxon>
    </lineage>
</organism>
<dbReference type="GO" id="GO:0016567">
    <property type="term" value="P:protein ubiquitination"/>
    <property type="evidence" value="ECO:0007669"/>
    <property type="project" value="TreeGrafter"/>
</dbReference>
<feature type="region of interest" description="Disordered" evidence="4">
    <location>
        <begin position="103"/>
        <end position="123"/>
    </location>
</feature>
<evidence type="ECO:0000259" key="5">
    <source>
        <dbReference type="PROSITE" id="PS50089"/>
    </source>
</evidence>
<dbReference type="SMART" id="SM00184">
    <property type="entry name" value="RING"/>
    <property type="match status" value="2"/>
</dbReference>